<organism evidence="2 3">
    <name type="scientific">Temnothorax longispinosus</name>
    <dbReference type="NCBI Taxonomy" id="300112"/>
    <lineage>
        <taxon>Eukaryota</taxon>
        <taxon>Metazoa</taxon>
        <taxon>Ecdysozoa</taxon>
        <taxon>Arthropoda</taxon>
        <taxon>Hexapoda</taxon>
        <taxon>Insecta</taxon>
        <taxon>Pterygota</taxon>
        <taxon>Neoptera</taxon>
        <taxon>Endopterygota</taxon>
        <taxon>Hymenoptera</taxon>
        <taxon>Apocrita</taxon>
        <taxon>Aculeata</taxon>
        <taxon>Formicoidea</taxon>
        <taxon>Formicidae</taxon>
        <taxon>Myrmicinae</taxon>
        <taxon>Temnothorax</taxon>
    </lineage>
</organism>
<name>A0A4S2KR02_9HYME</name>
<comment type="caution">
    <text evidence="2">The sequence shown here is derived from an EMBL/GenBank/DDBJ whole genome shotgun (WGS) entry which is preliminary data.</text>
</comment>
<accession>A0A4S2KR02</accession>
<evidence type="ECO:0000313" key="3">
    <source>
        <dbReference type="Proteomes" id="UP000310200"/>
    </source>
</evidence>
<evidence type="ECO:0000256" key="1">
    <source>
        <dbReference type="SAM" id="MobiDB-lite"/>
    </source>
</evidence>
<feature type="compositionally biased region" description="Basic and acidic residues" evidence="1">
    <location>
        <begin position="214"/>
        <end position="230"/>
    </location>
</feature>
<proteinExistence type="predicted"/>
<protein>
    <submittedName>
        <fullName evidence="2">Uncharacterized protein</fullName>
    </submittedName>
</protein>
<dbReference type="AlphaFoldDB" id="A0A4S2KR02"/>
<feature type="compositionally biased region" description="Basic residues" evidence="1">
    <location>
        <begin position="245"/>
        <end position="254"/>
    </location>
</feature>
<evidence type="ECO:0000313" key="2">
    <source>
        <dbReference type="EMBL" id="TGZ51856.1"/>
    </source>
</evidence>
<dbReference type="Proteomes" id="UP000310200">
    <property type="component" value="Unassembled WGS sequence"/>
</dbReference>
<feature type="region of interest" description="Disordered" evidence="1">
    <location>
        <begin position="206"/>
        <end position="274"/>
    </location>
</feature>
<reference evidence="2 3" key="1">
    <citation type="journal article" date="2019" name="Philos. Trans. R. Soc. Lond., B, Biol. Sci.">
        <title>Ant behaviour and brain gene expression of defending hosts depend on the ecological success of the intruding social parasite.</title>
        <authorList>
            <person name="Kaur R."/>
            <person name="Stoldt M."/>
            <person name="Jongepier E."/>
            <person name="Feldmeyer B."/>
            <person name="Menzel F."/>
            <person name="Bornberg-Bauer E."/>
            <person name="Foitzik S."/>
        </authorList>
    </citation>
    <scope>NUCLEOTIDE SEQUENCE [LARGE SCALE GENOMIC DNA]</scope>
    <source>
        <tissue evidence="2">Whole body</tissue>
    </source>
</reference>
<keyword evidence="3" id="KW-1185">Reference proteome</keyword>
<gene>
    <name evidence="2" type="ORF">DBV15_08733</name>
</gene>
<dbReference type="EMBL" id="QBLH01001448">
    <property type="protein sequence ID" value="TGZ51856.1"/>
    <property type="molecule type" value="Genomic_DNA"/>
</dbReference>
<sequence length="659" mass="73838">MLEECRAIYGAEVDVAVDSKLLSLTLYIISRDREPEKANSPSESVRLTRIAREVTNSKRCKSRTVISDACERESRLLLCPDSEISINYEFSRSAVNDIPNLATLYCLRLMRNFCAQAIQKSERKGITRSLNILVRRIHVPFAHIVNKSPLTSDNRRFLLIQDGPSAWRLRTPDRQTTSIASPRIVARYSRYLRYEVSRARITRSRAAIRHSKRKKEDTAAASREREERSRGASLTDSKVGAERGARRRRRRLTRKPFGSAYTRGTREAERARATSSSRWWGGVATAAAAALRSRSSLGSAGVVGRDALSSPALAQSLRRRRRECVAARCRSPRSRAATGVNSRAALVTLSPSSSSLRRHSPPSTLAAILYPSWRLVTPVRHGEARRGALYRAANFSVFRASDTKASFRSRSRDFANSVCVTVIAPGSDSVPQDLLEEIPSENTDNRRWRTRGRPPRSRRIASAVGKTRASAEIGCSIIAIPPAQDRVSRNSRKLRDWDCVSCDSENGEQLFWFLFFGFPLSVRCATVPPVAASSVSEFDIVPSRRSIPIGDPNRSFSDLERRQRNATRFEASERGAGKRCPKSECVGRKFGPLTCTRSARSFRSDDSPILEHRASHVRVGRSRSRKYNRPIFFPQCARSPRSRGVEVTAYPRRAGVISQ</sequence>